<gene>
    <name evidence="1" type="ORF">QWY28_16175</name>
</gene>
<dbReference type="EMBL" id="JAUHJQ010000007">
    <property type="protein sequence ID" value="MDN4174498.1"/>
    <property type="molecule type" value="Genomic_DNA"/>
</dbReference>
<keyword evidence="2" id="KW-1185">Reference proteome</keyword>
<sequence length="102" mass="11487">MPHSDSALYRMFVLPFHVAADNSRWQSGKQATRLIKHTYDGSVRCYDAAVRDSRAWQHGHTATYPNVITNLDPRARDLAVQLMEIFIEKVSIPADSAAFADP</sequence>
<organism evidence="1 2">
    <name type="scientific">Nocardioides oceani</name>
    <dbReference type="NCBI Taxonomy" id="3058369"/>
    <lineage>
        <taxon>Bacteria</taxon>
        <taxon>Bacillati</taxon>
        <taxon>Actinomycetota</taxon>
        <taxon>Actinomycetes</taxon>
        <taxon>Propionibacteriales</taxon>
        <taxon>Nocardioidaceae</taxon>
        <taxon>Nocardioides</taxon>
    </lineage>
</organism>
<name>A0ABT8FIJ1_9ACTN</name>
<evidence type="ECO:0000313" key="1">
    <source>
        <dbReference type="EMBL" id="MDN4174498.1"/>
    </source>
</evidence>
<accession>A0ABT8FIJ1</accession>
<protein>
    <submittedName>
        <fullName evidence="1">Uncharacterized protein</fullName>
    </submittedName>
</protein>
<proteinExistence type="predicted"/>
<comment type="caution">
    <text evidence="1">The sequence shown here is derived from an EMBL/GenBank/DDBJ whole genome shotgun (WGS) entry which is preliminary data.</text>
</comment>
<reference evidence="1" key="1">
    <citation type="submission" date="2023-06" db="EMBL/GenBank/DDBJ databases">
        <title>Draft genome sequence of Nocardioides sp. SOB77.</title>
        <authorList>
            <person name="Zhang G."/>
        </authorList>
    </citation>
    <scope>NUCLEOTIDE SEQUENCE</scope>
    <source>
        <strain evidence="1">SOB77</strain>
    </source>
</reference>
<evidence type="ECO:0000313" key="2">
    <source>
        <dbReference type="Proteomes" id="UP001168620"/>
    </source>
</evidence>
<dbReference type="Proteomes" id="UP001168620">
    <property type="component" value="Unassembled WGS sequence"/>
</dbReference>